<organism evidence="1 2">
    <name type="scientific">Acinetobacter pragensis</name>
    <dbReference type="NCBI Taxonomy" id="1806892"/>
    <lineage>
        <taxon>Bacteria</taxon>
        <taxon>Pseudomonadati</taxon>
        <taxon>Pseudomonadota</taxon>
        <taxon>Gammaproteobacteria</taxon>
        <taxon>Moraxellales</taxon>
        <taxon>Moraxellaceae</taxon>
        <taxon>Acinetobacter</taxon>
    </lineage>
</organism>
<gene>
    <name evidence="1" type="ORF">AZH43_16210</name>
</gene>
<comment type="caution">
    <text evidence="1">The sequence shown here is derived from an EMBL/GenBank/DDBJ whole genome shotgun (WGS) entry which is preliminary data.</text>
</comment>
<dbReference type="RefSeq" id="WP_067670847.1">
    <property type="nucleotide sequence ID" value="NZ_CBCSIK010000007.1"/>
</dbReference>
<proteinExistence type="predicted"/>
<dbReference type="GO" id="GO:0016791">
    <property type="term" value="F:phosphatase activity"/>
    <property type="evidence" value="ECO:0007669"/>
    <property type="project" value="TreeGrafter"/>
</dbReference>
<evidence type="ECO:0000313" key="2">
    <source>
        <dbReference type="Proteomes" id="UP000076276"/>
    </source>
</evidence>
<dbReference type="SUPFAM" id="SSF53254">
    <property type="entry name" value="Phosphoglycerate mutase-like"/>
    <property type="match status" value="1"/>
</dbReference>
<evidence type="ECO:0000313" key="1">
    <source>
        <dbReference type="EMBL" id="KYQ71009.1"/>
    </source>
</evidence>
<dbReference type="InterPro" id="IPR013078">
    <property type="entry name" value="His_Pase_superF_clade-1"/>
</dbReference>
<dbReference type="InterPro" id="IPR050275">
    <property type="entry name" value="PGM_Phosphatase"/>
</dbReference>
<reference evidence="1 2" key="1">
    <citation type="submission" date="2016-03" db="EMBL/GenBank/DDBJ databases">
        <title>Acinetobacter genomospecies 28 strain ANC 4149.</title>
        <authorList>
            <person name="Radolfova-Krizova L."/>
            <person name="Nemec A."/>
        </authorList>
    </citation>
    <scope>NUCLEOTIDE SEQUENCE [LARGE SCALE GENOMIC DNA]</scope>
    <source>
        <strain evidence="1 2">ANC 4149</strain>
    </source>
</reference>
<dbReference type="InterPro" id="IPR029033">
    <property type="entry name" value="His_PPase_superfam"/>
</dbReference>
<dbReference type="Pfam" id="PF00300">
    <property type="entry name" value="His_Phos_1"/>
    <property type="match status" value="1"/>
</dbReference>
<dbReference type="STRING" id="1806892.AZH43_16210"/>
<dbReference type="PANTHER" id="PTHR48100">
    <property type="entry name" value="BROAD-SPECIFICITY PHOSPHATASE YOR283W-RELATED"/>
    <property type="match status" value="1"/>
</dbReference>
<dbReference type="Proteomes" id="UP000076276">
    <property type="component" value="Unassembled WGS sequence"/>
</dbReference>
<dbReference type="SMART" id="SM00855">
    <property type="entry name" value="PGAM"/>
    <property type="match status" value="1"/>
</dbReference>
<sequence length="151" mass="16629">MQLTLIRHGEAAAPVMGDDTKRPLTERGHLQAEQTADYLNKIIKPEVFVVSPLLRAQETLAHLHAYFPDVPVVICNAIKPDDDARAAVEWLSYLPYESVAVVCHMNVVAHIASILLTDSFQPFNLAEARIYEQAVIAPGLSTQIKSFIPAA</sequence>
<dbReference type="EMBL" id="LUAW01000035">
    <property type="protein sequence ID" value="KYQ71009.1"/>
    <property type="molecule type" value="Genomic_DNA"/>
</dbReference>
<dbReference type="OrthoDB" id="92610at2"/>
<dbReference type="Gene3D" id="3.40.50.1240">
    <property type="entry name" value="Phosphoglycerate mutase-like"/>
    <property type="match status" value="1"/>
</dbReference>
<protein>
    <submittedName>
        <fullName evidence="1">Phosphohistidine phosphatase</fullName>
    </submittedName>
</protein>
<accession>A0A151XZG1</accession>
<dbReference type="CDD" id="cd07067">
    <property type="entry name" value="HP_PGM_like"/>
    <property type="match status" value="1"/>
</dbReference>
<keyword evidence="2" id="KW-1185">Reference proteome</keyword>
<dbReference type="AlphaFoldDB" id="A0A151XZG1"/>
<name>A0A151XZG1_9GAMM</name>